<dbReference type="EMBL" id="JABSTU010000009">
    <property type="protein sequence ID" value="KAH8020467.1"/>
    <property type="molecule type" value="Genomic_DNA"/>
</dbReference>
<comment type="caution">
    <text evidence="12">The sequence shown here is derived from an EMBL/GenBank/DDBJ whole genome shotgun (WGS) entry which is preliminary data.</text>
</comment>
<dbReference type="Proteomes" id="UP000821866">
    <property type="component" value="Chromosome 7"/>
</dbReference>
<dbReference type="GO" id="GO:0005737">
    <property type="term" value="C:cytoplasm"/>
    <property type="evidence" value="ECO:0007669"/>
    <property type="project" value="TreeGrafter"/>
</dbReference>
<evidence type="ECO:0000256" key="9">
    <source>
        <dbReference type="ARBA" id="ARBA00048679"/>
    </source>
</evidence>
<evidence type="ECO:0000256" key="7">
    <source>
        <dbReference type="ARBA" id="ARBA00022840"/>
    </source>
</evidence>
<dbReference type="GO" id="GO:0005856">
    <property type="term" value="C:cytoskeleton"/>
    <property type="evidence" value="ECO:0007669"/>
    <property type="project" value="TreeGrafter"/>
</dbReference>
<evidence type="ECO:0000256" key="3">
    <source>
        <dbReference type="ARBA" id="ARBA00022553"/>
    </source>
</evidence>
<keyword evidence="4" id="KW-0808">Transferase</keyword>
<keyword evidence="5" id="KW-0547">Nucleotide-binding</keyword>
<dbReference type="SMART" id="SM00133">
    <property type="entry name" value="S_TK_X"/>
    <property type="match status" value="1"/>
</dbReference>
<comment type="catalytic activity">
    <reaction evidence="9">
        <text>L-seryl-[protein] + ATP = O-phospho-L-seryl-[protein] + ADP + H(+)</text>
        <dbReference type="Rhea" id="RHEA:17989"/>
        <dbReference type="Rhea" id="RHEA-COMP:9863"/>
        <dbReference type="Rhea" id="RHEA-COMP:11604"/>
        <dbReference type="ChEBI" id="CHEBI:15378"/>
        <dbReference type="ChEBI" id="CHEBI:29999"/>
        <dbReference type="ChEBI" id="CHEBI:30616"/>
        <dbReference type="ChEBI" id="CHEBI:83421"/>
        <dbReference type="ChEBI" id="CHEBI:456216"/>
        <dbReference type="EC" id="2.7.11.1"/>
    </reaction>
</comment>
<dbReference type="GO" id="GO:0004674">
    <property type="term" value="F:protein serine/threonine kinase activity"/>
    <property type="evidence" value="ECO:0007669"/>
    <property type="project" value="UniProtKB-KW"/>
</dbReference>
<feature type="region of interest" description="Disordered" evidence="10">
    <location>
        <begin position="177"/>
        <end position="197"/>
    </location>
</feature>
<keyword evidence="3" id="KW-0597">Phosphoprotein</keyword>
<evidence type="ECO:0000313" key="13">
    <source>
        <dbReference type="Proteomes" id="UP000821866"/>
    </source>
</evidence>
<dbReference type="Gene3D" id="3.30.200.20">
    <property type="entry name" value="Phosphorylase Kinase, domain 1"/>
    <property type="match status" value="1"/>
</dbReference>
<reference evidence="12" key="2">
    <citation type="submission" date="2021-09" db="EMBL/GenBank/DDBJ databases">
        <authorList>
            <person name="Jia N."/>
            <person name="Wang J."/>
            <person name="Shi W."/>
            <person name="Du L."/>
            <person name="Sun Y."/>
            <person name="Zhan W."/>
            <person name="Jiang J."/>
            <person name="Wang Q."/>
            <person name="Zhang B."/>
            <person name="Ji P."/>
            <person name="Sakyi L.B."/>
            <person name="Cui X."/>
            <person name="Yuan T."/>
            <person name="Jiang B."/>
            <person name="Yang W."/>
            <person name="Lam T.T.-Y."/>
            <person name="Chang Q."/>
            <person name="Ding S."/>
            <person name="Wang X."/>
            <person name="Zhu J."/>
            <person name="Ruan X."/>
            <person name="Zhao L."/>
            <person name="Wei J."/>
            <person name="Que T."/>
            <person name="Du C."/>
            <person name="Cheng J."/>
            <person name="Dai P."/>
            <person name="Han X."/>
            <person name="Huang E."/>
            <person name="Gao Y."/>
            <person name="Liu J."/>
            <person name="Shao H."/>
            <person name="Ye R."/>
            <person name="Li L."/>
            <person name="Wei W."/>
            <person name="Wang X."/>
            <person name="Wang C."/>
            <person name="Huo Q."/>
            <person name="Li W."/>
            <person name="Guo W."/>
            <person name="Chen H."/>
            <person name="Chen S."/>
            <person name="Zhou L."/>
            <person name="Zhou L."/>
            <person name="Ni X."/>
            <person name="Tian J."/>
            <person name="Zhou Y."/>
            <person name="Sheng Y."/>
            <person name="Liu T."/>
            <person name="Pan Y."/>
            <person name="Xia L."/>
            <person name="Li J."/>
            <person name="Zhao F."/>
            <person name="Cao W."/>
        </authorList>
    </citation>
    <scope>NUCLEOTIDE SEQUENCE</scope>
    <source>
        <strain evidence="12">Rmic-2018</strain>
        <tissue evidence="12">Larvae</tissue>
    </source>
</reference>
<dbReference type="VEuPathDB" id="VectorBase:LOC119173572"/>
<proteinExistence type="predicted"/>
<dbReference type="EC" id="2.7.11.1" evidence="1"/>
<dbReference type="InterPro" id="IPR000961">
    <property type="entry name" value="AGC-kinase_C"/>
</dbReference>
<dbReference type="PANTHER" id="PTHR22988:SF71">
    <property type="entry name" value="CITRON RHO-INTERACTING KINASE"/>
    <property type="match status" value="1"/>
</dbReference>
<name>A0A9J6DEQ7_RHIMP</name>
<evidence type="ECO:0000256" key="1">
    <source>
        <dbReference type="ARBA" id="ARBA00012513"/>
    </source>
</evidence>
<dbReference type="PROSITE" id="PS51285">
    <property type="entry name" value="AGC_KINASE_CTER"/>
    <property type="match status" value="1"/>
</dbReference>
<reference evidence="12" key="1">
    <citation type="journal article" date="2020" name="Cell">
        <title>Large-Scale Comparative Analyses of Tick Genomes Elucidate Their Genetic Diversity and Vector Capacities.</title>
        <authorList>
            <consortium name="Tick Genome and Microbiome Consortium (TIGMIC)"/>
            <person name="Jia N."/>
            <person name="Wang J."/>
            <person name="Shi W."/>
            <person name="Du L."/>
            <person name="Sun Y."/>
            <person name="Zhan W."/>
            <person name="Jiang J.F."/>
            <person name="Wang Q."/>
            <person name="Zhang B."/>
            <person name="Ji P."/>
            <person name="Bell-Sakyi L."/>
            <person name="Cui X.M."/>
            <person name="Yuan T.T."/>
            <person name="Jiang B.G."/>
            <person name="Yang W.F."/>
            <person name="Lam T.T."/>
            <person name="Chang Q.C."/>
            <person name="Ding S.J."/>
            <person name="Wang X.J."/>
            <person name="Zhu J.G."/>
            <person name="Ruan X.D."/>
            <person name="Zhao L."/>
            <person name="Wei J.T."/>
            <person name="Ye R.Z."/>
            <person name="Que T.C."/>
            <person name="Du C.H."/>
            <person name="Zhou Y.H."/>
            <person name="Cheng J.X."/>
            <person name="Dai P.F."/>
            <person name="Guo W.B."/>
            <person name="Han X.H."/>
            <person name="Huang E.J."/>
            <person name="Li L.F."/>
            <person name="Wei W."/>
            <person name="Gao Y.C."/>
            <person name="Liu J.Z."/>
            <person name="Shao H.Z."/>
            <person name="Wang X."/>
            <person name="Wang C.C."/>
            <person name="Yang T.C."/>
            <person name="Huo Q.B."/>
            <person name="Li W."/>
            <person name="Chen H.Y."/>
            <person name="Chen S.E."/>
            <person name="Zhou L.G."/>
            <person name="Ni X.B."/>
            <person name="Tian J.H."/>
            <person name="Sheng Y."/>
            <person name="Liu T."/>
            <person name="Pan Y.S."/>
            <person name="Xia L.Y."/>
            <person name="Li J."/>
            <person name="Zhao F."/>
            <person name="Cao W.C."/>
        </authorList>
    </citation>
    <scope>NUCLEOTIDE SEQUENCE</scope>
    <source>
        <strain evidence="12">Rmic-2018</strain>
    </source>
</reference>
<evidence type="ECO:0000256" key="2">
    <source>
        <dbReference type="ARBA" id="ARBA00022527"/>
    </source>
</evidence>
<dbReference type="InterPro" id="IPR050839">
    <property type="entry name" value="Rho-assoc_Ser/Thr_Kinase"/>
</dbReference>
<evidence type="ECO:0000256" key="4">
    <source>
        <dbReference type="ARBA" id="ARBA00022679"/>
    </source>
</evidence>
<evidence type="ECO:0000259" key="11">
    <source>
        <dbReference type="PROSITE" id="PS51285"/>
    </source>
</evidence>
<evidence type="ECO:0000256" key="8">
    <source>
        <dbReference type="ARBA" id="ARBA00047899"/>
    </source>
</evidence>
<keyword evidence="6" id="KW-0418">Kinase</keyword>
<evidence type="ECO:0000313" key="12">
    <source>
        <dbReference type="EMBL" id="KAH8020467.1"/>
    </source>
</evidence>
<evidence type="ECO:0000256" key="10">
    <source>
        <dbReference type="SAM" id="MobiDB-lite"/>
    </source>
</evidence>
<dbReference type="GO" id="GO:0031032">
    <property type="term" value="P:actomyosin structure organization"/>
    <property type="evidence" value="ECO:0007669"/>
    <property type="project" value="TreeGrafter"/>
</dbReference>
<protein>
    <recommendedName>
        <fullName evidence="1">non-specific serine/threonine protein kinase</fullName>
        <ecNumber evidence="1">2.7.11.1</ecNumber>
    </recommendedName>
</protein>
<dbReference type="AlphaFoldDB" id="A0A9J6DEQ7"/>
<organism evidence="12 13">
    <name type="scientific">Rhipicephalus microplus</name>
    <name type="common">Cattle tick</name>
    <name type="synonym">Boophilus microplus</name>
    <dbReference type="NCBI Taxonomy" id="6941"/>
    <lineage>
        <taxon>Eukaryota</taxon>
        <taxon>Metazoa</taxon>
        <taxon>Ecdysozoa</taxon>
        <taxon>Arthropoda</taxon>
        <taxon>Chelicerata</taxon>
        <taxon>Arachnida</taxon>
        <taxon>Acari</taxon>
        <taxon>Parasitiformes</taxon>
        <taxon>Ixodida</taxon>
        <taxon>Ixodoidea</taxon>
        <taxon>Ixodidae</taxon>
        <taxon>Rhipicephalinae</taxon>
        <taxon>Rhipicephalus</taxon>
        <taxon>Boophilus</taxon>
    </lineage>
</organism>
<dbReference type="Gene3D" id="1.10.510.10">
    <property type="entry name" value="Transferase(Phosphotransferase) domain 1"/>
    <property type="match status" value="1"/>
</dbReference>
<dbReference type="PANTHER" id="PTHR22988">
    <property type="entry name" value="MYOTONIC DYSTROPHY S/T KINASE-RELATED"/>
    <property type="match status" value="1"/>
</dbReference>
<keyword evidence="7" id="KW-0067">ATP-binding</keyword>
<keyword evidence="2" id="KW-0723">Serine/threonine-protein kinase</keyword>
<evidence type="ECO:0000256" key="6">
    <source>
        <dbReference type="ARBA" id="ARBA00022777"/>
    </source>
</evidence>
<accession>A0A9J6DEQ7</accession>
<dbReference type="GO" id="GO:0005524">
    <property type="term" value="F:ATP binding"/>
    <property type="evidence" value="ECO:0007669"/>
    <property type="project" value="UniProtKB-KW"/>
</dbReference>
<sequence length="197" mass="21713">MKMWTARPKLHHSRAKALFRRAKDHSMNSKLLMGAFASLLVLEGLVLNWETTLQIPKIALLSSESTDLILRLCCGAEQRLGRNGADEIKVHPFFASIDFEGGLRNKPAPYIPNIRYPADTSNFDAVDDTLLDKPTPPAPEPNGRHPEHAFFEFTFRRFFDDGGQAYPVRAGTGAALGVTGSQSNDESLDGQGSPVYV</sequence>
<comment type="catalytic activity">
    <reaction evidence="8">
        <text>L-threonyl-[protein] + ATP = O-phospho-L-threonyl-[protein] + ADP + H(+)</text>
        <dbReference type="Rhea" id="RHEA:46608"/>
        <dbReference type="Rhea" id="RHEA-COMP:11060"/>
        <dbReference type="Rhea" id="RHEA-COMP:11605"/>
        <dbReference type="ChEBI" id="CHEBI:15378"/>
        <dbReference type="ChEBI" id="CHEBI:30013"/>
        <dbReference type="ChEBI" id="CHEBI:30616"/>
        <dbReference type="ChEBI" id="CHEBI:61977"/>
        <dbReference type="ChEBI" id="CHEBI:456216"/>
        <dbReference type="EC" id="2.7.11.1"/>
    </reaction>
</comment>
<feature type="domain" description="AGC-kinase C-terminal" evidence="11">
    <location>
        <begin position="95"/>
        <end position="165"/>
    </location>
</feature>
<keyword evidence="13" id="KW-1185">Reference proteome</keyword>
<gene>
    <name evidence="12" type="ORF">HPB51_001908</name>
</gene>
<evidence type="ECO:0000256" key="5">
    <source>
        <dbReference type="ARBA" id="ARBA00022741"/>
    </source>
</evidence>